<name>A0A075VAB1_9PSEU</name>
<reference evidence="2 3" key="1">
    <citation type="journal article" date="2014" name="J. Biotechnol.">
        <title>Complete genome sequence of the actinobacterium Amycolatopsis japonica MG417-CF17(T) (=DSM 44213T) producing (S,S)-N,N'-ethylenediaminedisuccinic acid.</title>
        <authorList>
            <person name="Stegmann E."/>
            <person name="Albersmeier A."/>
            <person name="Spohn M."/>
            <person name="Gert H."/>
            <person name="Weber T."/>
            <person name="Wohlleben W."/>
            <person name="Kalinowski J."/>
            <person name="Ruckert C."/>
        </authorList>
    </citation>
    <scope>NUCLEOTIDE SEQUENCE [LARGE SCALE GENOMIC DNA]</scope>
    <source>
        <strain evidence="3">MG417-CF17 (DSM 44213)</strain>
        <plasmid evidence="2">pAmyja1</plasmid>
    </source>
</reference>
<keyword evidence="2" id="KW-0614">Plasmid</keyword>
<proteinExistence type="predicted"/>
<dbReference type="RefSeq" id="WP_040133650.1">
    <property type="nucleotide sequence ID" value="NZ_CP008954.1"/>
</dbReference>
<dbReference type="AlphaFoldDB" id="A0A075VAB1"/>
<keyword evidence="3" id="KW-1185">Reference proteome</keyword>
<feature type="compositionally biased region" description="Basic and acidic residues" evidence="1">
    <location>
        <begin position="502"/>
        <end position="517"/>
    </location>
</feature>
<sequence length="551" mass="59861">MAFWSNWFRRGGRDDTVTEAKAPVALAQPAAPRRGFEYGVGPGGLTETSQGVGTATQTDRRTLMQQLYEAFLACPWSWACTNAIARTITAGGLVTDWVNDDGEGDQEQPKKPANVLALERLLKFCNPREDIRQLLRSTIADLLVFGDAYVEVVWLGRVPVALYTLDAPSMLPIADEHGEITAYVQVTDQGQRAEFAPHEVIHISLDAPRSGMFGVAPTQAALLPITTWLFTAATLKEIYRKGNPAQIHADLPRDMSPAEITKWTSQHMVRNVGPRNIGVPITTKGGGKINELQQAKIGEALETLAQKRDEILACYGVPPAEVGVIESGNLGGGTGESQRKSYEVNTCDPIAAIVLEKLVSALVTNGFNITGWTLKFKQVDMRDSKVIEEIREKRVTTGLWTLNRARAEIGEPSVPGGDEPVFVVGTRMFLWRDVIAHGQAAIAALLRGTSLEAGEPADEATPVQLVKPEPEPIPDELKPFAGEPGAEEPDDVGTGGEEDQEEPGKAAGKKDDAKKDEEPTEMFGGDRVRLVEFHTRYRARRDAALAELAAA</sequence>
<feature type="compositionally biased region" description="Acidic residues" evidence="1">
    <location>
        <begin position="485"/>
        <end position="501"/>
    </location>
</feature>
<feature type="region of interest" description="Disordered" evidence="1">
    <location>
        <begin position="35"/>
        <end position="56"/>
    </location>
</feature>
<dbReference type="Proteomes" id="UP000028492">
    <property type="component" value="Plasmid pAmyja1"/>
</dbReference>
<accession>A0A075VAB1</accession>
<geneLocation type="plasmid" evidence="2 3">
    <name>pAmyja1</name>
</geneLocation>
<dbReference type="EMBL" id="CP008954">
    <property type="protein sequence ID" value="AIG81266.1"/>
    <property type="molecule type" value="Genomic_DNA"/>
</dbReference>
<evidence type="ECO:0008006" key="4">
    <source>
        <dbReference type="Google" id="ProtNLM"/>
    </source>
</evidence>
<organism evidence="2 3">
    <name type="scientific">Amycolatopsis japonica</name>
    <dbReference type="NCBI Taxonomy" id="208439"/>
    <lineage>
        <taxon>Bacteria</taxon>
        <taxon>Bacillati</taxon>
        <taxon>Actinomycetota</taxon>
        <taxon>Actinomycetes</taxon>
        <taxon>Pseudonocardiales</taxon>
        <taxon>Pseudonocardiaceae</taxon>
        <taxon>Amycolatopsis</taxon>
        <taxon>Amycolatopsis japonica group</taxon>
    </lineage>
</organism>
<dbReference type="HOGENOM" id="CLU_494047_0_0_11"/>
<evidence type="ECO:0000256" key="1">
    <source>
        <dbReference type="SAM" id="MobiDB-lite"/>
    </source>
</evidence>
<evidence type="ECO:0000313" key="2">
    <source>
        <dbReference type="EMBL" id="AIG81266.1"/>
    </source>
</evidence>
<feature type="region of interest" description="Disordered" evidence="1">
    <location>
        <begin position="453"/>
        <end position="527"/>
    </location>
</feature>
<dbReference type="Pfam" id="PF04860">
    <property type="entry name" value="Phage_portal"/>
    <property type="match status" value="1"/>
</dbReference>
<dbReference type="KEGG" id="aja:AJAP_42480"/>
<feature type="compositionally biased region" description="Polar residues" evidence="1">
    <location>
        <begin position="46"/>
        <end position="56"/>
    </location>
</feature>
<evidence type="ECO:0000313" key="3">
    <source>
        <dbReference type="Proteomes" id="UP000028492"/>
    </source>
</evidence>
<gene>
    <name evidence="2" type="ORF">AJAP_42480</name>
</gene>
<dbReference type="InterPro" id="IPR006944">
    <property type="entry name" value="Phage/GTA_portal"/>
</dbReference>
<dbReference type="eggNOG" id="COG4695">
    <property type="taxonomic scope" value="Bacteria"/>
</dbReference>
<protein>
    <recommendedName>
        <fullName evidence="4">Phage portal protein</fullName>
    </recommendedName>
</protein>